<evidence type="ECO:0000259" key="7">
    <source>
        <dbReference type="PROSITE" id="PS50011"/>
    </source>
</evidence>
<dbReference type="InterPro" id="IPR008271">
    <property type="entry name" value="Ser/Thr_kinase_AS"/>
</dbReference>
<dbReference type="CDD" id="cd14014">
    <property type="entry name" value="STKc_PknB_like"/>
    <property type="match status" value="1"/>
</dbReference>
<dbReference type="SMART" id="SM00220">
    <property type="entry name" value="S_TKc"/>
    <property type="match status" value="1"/>
</dbReference>
<evidence type="ECO:0000313" key="9">
    <source>
        <dbReference type="Proteomes" id="UP000440224"/>
    </source>
</evidence>
<accession>A0A6N7PGN3</accession>
<feature type="region of interest" description="Disordered" evidence="6">
    <location>
        <begin position="324"/>
        <end position="375"/>
    </location>
</feature>
<dbReference type="PANTHER" id="PTHR43289">
    <property type="entry name" value="MITOGEN-ACTIVATED PROTEIN KINASE KINASE KINASE 20-RELATED"/>
    <property type="match status" value="1"/>
</dbReference>
<dbReference type="Proteomes" id="UP000440224">
    <property type="component" value="Unassembled WGS sequence"/>
</dbReference>
<reference evidence="8 9" key="1">
    <citation type="submission" date="2019-10" db="EMBL/GenBank/DDBJ databases">
        <title>A soil myxobacterium in the family Polyangiaceae.</title>
        <authorList>
            <person name="Li Y."/>
            <person name="Wang J."/>
        </authorList>
    </citation>
    <scope>NUCLEOTIDE SEQUENCE [LARGE SCALE GENOMIC DNA]</scope>
    <source>
        <strain evidence="8 9">DSM 14734</strain>
    </source>
</reference>
<keyword evidence="4 5" id="KW-0067">ATP-binding</keyword>
<dbReference type="InterPro" id="IPR017441">
    <property type="entry name" value="Protein_kinase_ATP_BS"/>
</dbReference>
<keyword evidence="9" id="KW-1185">Reference proteome</keyword>
<evidence type="ECO:0000256" key="2">
    <source>
        <dbReference type="ARBA" id="ARBA00022741"/>
    </source>
</evidence>
<dbReference type="GO" id="GO:0004674">
    <property type="term" value="F:protein serine/threonine kinase activity"/>
    <property type="evidence" value="ECO:0007669"/>
    <property type="project" value="TreeGrafter"/>
</dbReference>
<keyword evidence="3 8" id="KW-0418">Kinase</keyword>
<evidence type="ECO:0000256" key="3">
    <source>
        <dbReference type="ARBA" id="ARBA00022777"/>
    </source>
</evidence>
<dbReference type="InterPro" id="IPR011009">
    <property type="entry name" value="Kinase-like_dom_sf"/>
</dbReference>
<dbReference type="Gene3D" id="1.10.510.10">
    <property type="entry name" value="Transferase(Phosphotransferase) domain 1"/>
    <property type="match status" value="1"/>
</dbReference>
<dbReference type="Gene3D" id="3.30.200.20">
    <property type="entry name" value="Phosphorylase Kinase, domain 1"/>
    <property type="match status" value="1"/>
</dbReference>
<dbReference type="PROSITE" id="PS50011">
    <property type="entry name" value="PROTEIN_KINASE_DOM"/>
    <property type="match status" value="1"/>
</dbReference>
<keyword evidence="1" id="KW-0808">Transferase</keyword>
<protein>
    <submittedName>
        <fullName evidence="8">Protein kinase</fullName>
    </submittedName>
</protein>
<dbReference type="SUPFAM" id="SSF56112">
    <property type="entry name" value="Protein kinase-like (PK-like)"/>
    <property type="match status" value="1"/>
</dbReference>
<dbReference type="PANTHER" id="PTHR43289:SF6">
    <property type="entry name" value="SERINE_THREONINE-PROTEIN KINASE NEKL-3"/>
    <property type="match status" value="1"/>
</dbReference>
<dbReference type="EMBL" id="WJIE01000001">
    <property type="protein sequence ID" value="MRG91213.1"/>
    <property type="molecule type" value="Genomic_DNA"/>
</dbReference>
<evidence type="ECO:0000256" key="1">
    <source>
        <dbReference type="ARBA" id="ARBA00022679"/>
    </source>
</evidence>
<feature type="binding site" evidence="5">
    <location>
        <position position="67"/>
    </location>
    <ligand>
        <name>ATP</name>
        <dbReference type="ChEBI" id="CHEBI:30616"/>
    </ligand>
</feature>
<dbReference type="AlphaFoldDB" id="A0A6N7PGN3"/>
<name>A0A6N7PGN3_9BACT</name>
<gene>
    <name evidence="8" type="ORF">GF068_04650</name>
</gene>
<dbReference type="GO" id="GO:0005524">
    <property type="term" value="F:ATP binding"/>
    <property type="evidence" value="ECO:0007669"/>
    <property type="project" value="UniProtKB-UniRule"/>
</dbReference>
<evidence type="ECO:0000256" key="6">
    <source>
        <dbReference type="SAM" id="MobiDB-lite"/>
    </source>
</evidence>
<proteinExistence type="predicted"/>
<evidence type="ECO:0000256" key="4">
    <source>
        <dbReference type="ARBA" id="ARBA00022840"/>
    </source>
</evidence>
<organism evidence="8 9">
    <name type="scientific">Polyangium spumosum</name>
    <dbReference type="NCBI Taxonomy" id="889282"/>
    <lineage>
        <taxon>Bacteria</taxon>
        <taxon>Pseudomonadati</taxon>
        <taxon>Myxococcota</taxon>
        <taxon>Polyangia</taxon>
        <taxon>Polyangiales</taxon>
        <taxon>Polyangiaceae</taxon>
        <taxon>Polyangium</taxon>
    </lineage>
</organism>
<evidence type="ECO:0000313" key="8">
    <source>
        <dbReference type="EMBL" id="MRG91213.1"/>
    </source>
</evidence>
<dbReference type="Pfam" id="PF00069">
    <property type="entry name" value="Pkinase"/>
    <property type="match status" value="1"/>
</dbReference>
<comment type="caution">
    <text evidence="8">The sequence shown here is derived from an EMBL/GenBank/DDBJ whole genome shotgun (WGS) entry which is preliminary data.</text>
</comment>
<evidence type="ECO:0000256" key="5">
    <source>
        <dbReference type="PROSITE-ProRule" id="PRU10141"/>
    </source>
</evidence>
<feature type="domain" description="Protein kinase" evidence="7">
    <location>
        <begin position="38"/>
        <end position="314"/>
    </location>
</feature>
<sequence>MVARYAVAARSRAGTGLRVTAESSGTDPRIGTLAAGKYRVLRLIGRGGMGSVYEAQNVAIGKRVALKFLRTPAGADASVRARFHREARAVSAVESAHIVQIFDTGETEAGEPFLVMELLQGEDLATRLRRRGRMSVSEAVAIAAQALRGLRRAHAAGVVHRDLKPQNVFLASADDGKTLVKIVDFGLSKVLGGEAELVTPSGLSAQDPLTRVGTPVGTPFYMSPEQIEALDDIDPRTDIWSMGAILYEALAGAPPFSEPTFARLVIAICHKDPPDLGTLVPGLPEAIGRVVRRAMARERDARFTTAEAFLTALLEAAPDLERSQAFGPAGAGEAPPPRAPLPTSEADTPMNVRPGPTAPGDVEAPSAKSDSGAEAPGAELRTYTVGGATLWLSASPAFSLWRGEVNAPDRLRVETRDGGLFELRLEPVGVLRLGRVERVGDERNELVYPDVASRLAATLRHDGVRWWLRRRTECSVPVQVGAHALGRGEEGALVHGTFVQVGGMRATMVDRRYVTPTVPAGTVDPTTGLLGRAGLEQEIATFLQRKRTGALLCVKTQPSGARPGSGGAEYPPGALAAVALHRASPSLAVGLVEETAVVLVAGEAAEVAEKGRAAAASLLRVADGRSFSCGYWTLSGDGSDAGRELELALHAMTAFSETSGQAVAALRSSVPGARISSVPEVLGASIDTKRTTLLFAIEEQKALSAVGPHVVAALEKELAAVAATHAGQAAVVAPLAPGVVAACVTRKVDAVALGSAVQCDWHARPPILDGKVELPRTLSWEVLHGDVQTRAQELARECADPHGVLSALSGGLPYPISGRVHAAIAASSAIERVKMLFDVLEGTWRFIATVLLSAYFARRPAEGAAEPAPGFDAMVELYRRHGSRDGFALGTWREIARAAAKGFDGRDDPIGALVRDVLGVRLSQNQTFETLSNLMQVERNSFAHGHYNEARAAADLPEFEQMTRTLLRALRPLCAWTLVTVEKTEPDLYGDLQTVEFIDHTGAFNTGTRRRLGLNSPMRLANVTYLARWREGLVLPLEPFLRRVAHEERFDVFWMEHLPRAGTCLMSSVVGGPSIKVPCDVRRLPPLLRLVMERAS</sequence>
<keyword evidence="2 5" id="KW-0547">Nucleotide-binding</keyword>
<dbReference type="PROSITE" id="PS00108">
    <property type="entry name" value="PROTEIN_KINASE_ST"/>
    <property type="match status" value="1"/>
</dbReference>
<dbReference type="PROSITE" id="PS00107">
    <property type="entry name" value="PROTEIN_KINASE_ATP"/>
    <property type="match status" value="1"/>
</dbReference>
<dbReference type="InterPro" id="IPR000719">
    <property type="entry name" value="Prot_kinase_dom"/>
</dbReference>
<dbReference type="OrthoDB" id="5501545at2"/>